<dbReference type="InterPro" id="IPR032675">
    <property type="entry name" value="LRR_dom_sf"/>
</dbReference>
<accession>A0AA86MK42</accession>
<dbReference type="PANTHER" id="PTHR45661">
    <property type="entry name" value="SURFACE ANTIGEN"/>
    <property type="match status" value="1"/>
</dbReference>
<sequence length="231" mass="24365">MKSKLIKTIAISLCLLSLPIIDSGIIMGTNGISRLLEVNAATEVTVDGIKYTVYEEYAETKAGTSSAYGNPGLTGDIAIQSEVQGKPVTKIGDFSFTCTSITSVTIPNTVTDIGEQAFRFCSELTTVNLPNSLEIIGESAFGSCATLANIELKDSIKIIGNSAFYGNTSLTSVHIPSNLEELGESAFQNCTNISGSIVLPDTMVNIGRQPFRATSISSSLGNYIVGQSVDN</sequence>
<proteinExistence type="predicted"/>
<dbReference type="InterPro" id="IPR026906">
    <property type="entry name" value="LRR_5"/>
</dbReference>
<dbReference type="EMBL" id="CAKJVE010000001">
    <property type="protein sequence ID" value="CAG9701763.1"/>
    <property type="molecule type" value="Genomic_DNA"/>
</dbReference>
<comment type="caution">
    <text evidence="1">The sequence shown here is derived from an EMBL/GenBank/DDBJ whole genome shotgun (WGS) entry which is preliminary data.</text>
</comment>
<dbReference type="Proteomes" id="UP000789738">
    <property type="component" value="Unassembled WGS sequence"/>
</dbReference>
<dbReference type="PANTHER" id="PTHR45661:SF3">
    <property type="entry name" value="IG-LIKE DOMAIN-CONTAINING PROTEIN"/>
    <property type="match status" value="1"/>
</dbReference>
<dbReference type="Pfam" id="PF13306">
    <property type="entry name" value="LRR_5"/>
    <property type="match status" value="1"/>
</dbReference>
<dbReference type="Gene3D" id="3.80.10.10">
    <property type="entry name" value="Ribonuclease Inhibitor"/>
    <property type="match status" value="1"/>
</dbReference>
<evidence type="ECO:0000313" key="2">
    <source>
        <dbReference type="Proteomes" id="UP000789738"/>
    </source>
</evidence>
<dbReference type="InterPro" id="IPR053139">
    <property type="entry name" value="Surface_bspA-like"/>
</dbReference>
<dbReference type="SUPFAM" id="SSF52058">
    <property type="entry name" value="L domain-like"/>
    <property type="match status" value="1"/>
</dbReference>
<dbReference type="RefSeq" id="WP_210886406.1">
    <property type="nucleotide sequence ID" value="NZ_CAKJVE010000001.1"/>
</dbReference>
<dbReference type="AlphaFoldDB" id="A0AA86MK42"/>
<dbReference type="Gene3D" id="3.40.50.12480">
    <property type="match status" value="1"/>
</dbReference>
<name>A0AA86MK42_9CLOT</name>
<evidence type="ECO:0000313" key="1">
    <source>
        <dbReference type="EMBL" id="CAG9701763.1"/>
    </source>
</evidence>
<organism evidence="1 2">
    <name type="scientific">Clostridium neonatale</name>
    <dbReference type="NCBI Taxonomy" id="137838"/>
    <lineage>
        <taxon>Bacteria</taxon>
        <taxon>Bacillati</taxon>
        <taxon>Bacillota</taxon>
        <taxon>Clostridia</taxon>
        <taxon>Eubacteriales</taxon>
        <taxon>Clostridiaceae</taxon>
        <taxon>Clostridium</taxon>
    </lineage>
</organism>
<protein>
    <submittedName>
        <fullName evidence="1">Uncharacterized protein</fullName>
    </submittedName>
</protein>
<reference evidence="1" key="1">
    <citation type="submission" date="2021-10" db="EMBL/GenBank/DDBJ databases">
        <authorList>
            <person name="Mesa V."/>
        </authorList>
    </citation>
    <scope>NUCLEOTIDE SEQUENCE</scope>
    <source>
        <strain evidence="1">CC3_PB</strain>
    </source>
</reference>
<gene>
    <name evidence="1" type="ORF">CNEO_10268</name>
</gene>